<accession>A0A3L7DY95</accession>
<sequence length="164" mass="18769">MLDLKVAETYKQMFTEGFRLKNTKFHIDPNTALILTQPFTEYNTYTIEQEISGVERIAKEVRQAGKNPVLKLHPAEEPGKYEKLGLRTIEYPGPVEELLAGSAGEFCEVWSFYSSSLIFGSALFDIRSIAVRTDWNSSTLDDLDEECRALFNKYAEHRDYSNGR</sequence>
<keyword evidence="2" id="KW-1185">Reference proteome</keyword>
<dbReference type="InterPro" id="IPR010866">
    <property type="entry name" value="A-2_8-polyST"/>
</dbReference>
<protein>
    <submittedName>
        <fullName evidence="1">Uncharacterized protein</fullName>
    </submittedName>
</protein>
<dbReference type="EMBL" id="QRAN01000007">
    <property type="protein sequence ID" value="RLQ22214.1"/>
    <property type="molecule type" value="Genomic_DNA"/>
</dbReference>
<evidence type="ECO:0000313" key="2">
    <source>
        <dbReference type="Proteomes" id="UP000265509"/>
    </source>
</evidence>
<proteinExistence type="predicted"/>
<comment type="caution">
    <text evidence="1">The sequence shown here is derived from an EMBL/GenBank/DDBJ whole genome shotgun (WGS) entry which is preliminary data.</text>
</comment>
<dbReference type="Proteomes" id="UP000265509">
    <property type="component" value="Unassembled WGS sequence"/>
</dbReference>
<organism evidence="1 2">
    <name type="scientific">Seongchinamella sediminis</name>
    <dbReference type="NCBI Taxonomy" id="2283635"/>
    <lineage>
        <taxon>Bacteria</taxon>
        <taxon>Pseudomonadati</taxon>
        <taxon>Pseudomonadota</taxon>
        <taxon>Gammaproteobacteria</taxon>
        <taxon>Cellvibrionales</taxon>
        <taxon>Halieaceae</taxon>
        <taxon>Seongchinamella</taxon>
    </lineage>
</organism>
<dbReference type="AlphaFoldDB" id="A0A3L7DY95"/>
<reference evidence="1 2" key="1">
    <citation type="submission" date="2018-07" db="EMBL/GenBank/DDBJ databases">
        <title>Halioglobus sp. genome submission.</title>
        <authorList>
            <person name="Ye M.-Q."/>
            <person name="Du Z.-J."/>
        </authorList>
    </citation>
    <scope>NUCLEOTIDE SEQUENCE [LARGE SCALE GENOMIC DNA]</scope>
    <source>
        <strain evidence="1 2">U0301</strain>
    </source>
</reference>
<gene>
    <name evidence="1" type="ORF">DWB85_07950</name>
</gene>
<evidence type="ECO:0000313" key="1">
    <source>
        <dbReference type="EMBL" id="RLQ22214.1"/>
    </source>
</evidence>
<name>A0A3L7DY95_9GAMM</name>
<dbReference type="Pfam" id="PF07388">
    <property type="entry name" value="A-2_8-polyST"/>
    <property type="match status" value="1"/>
</dbReference>